<name>A0A1F4S6Q4_UNCSA</name>
<evidence type="ECO:0008006" key="3">
    <source>
        <dbReference type="Google" id="ProtNLM"/>
    </source>
</evidence>
<accession>A0A1F4S6Q4</accession>
<dbReference type="EMBL" id="MEUA01000015">
    <property type="protein sequence ID" value="OGC16047.1"/>
    <property type="molecule type" value="Genomic_DNA"/>
</dbReference>
<evidence type="ECO:0000313" key="1">
    <source>
        <dbReference type="EMBL" id="OGC16047.1"/>
    </source>
</evidence>
<protein>
    <recommendedName>
        <fullName evidence="3">Gliding motility-associated C-terminal domain-containing protein</fullName>
    </recommendedName>
</protein>
<dbReference type="Proteomes" id="UP000177905">
    <property type="component" value="Unassembled WGS sequence"/>
</dbReference>
<evidence type="ECO:0000313" key="2">
    <source>
        <dbReference type="Proteomes" id="UP000177905"/>
    </source>
</evidence>
<gene>
    <name evidence="1" type="ORF">A2290_00180</name>
</gene>
<sequence length="391" mass="42723">MNFFTINKILTKLMIAVLLLFIGFVTFSNAQTVYNPFYFVDGKILPPIQETNVSTEERTVIFYQTTSEAGYASDISGNKGRSGRNGNFMLNIMEDKRMKIIPGEYKIAVVKGEDGYGSNPVNITITGNGYDTSPDLILAKDTGITSPTPQPAPFEGEAPVIESIRFDGRLYQKNLINKEYEYIVSKNPIIEVKVTAGNTGIDISTLAMSEDAGSVVGQYYKITDDQIITRVMGTNNPVEVTFAFDYKAKNKELSSGAHTFNFEAGNSVGTTSESATVKIMAGDTEIIGTPIAFPSPFILKEDTKVTLQYGLSDDANIDIYIFDITAKVVKKLSYNAGTPGGSAGGTANPNKVEWDLISDFGYKIGAGVYLWHIIDRDRNKIIGKGKLAIYP</sequence>
<dbReference type="AlphaFoldDB" id="A0A1F4S6Q4"/>
<comment type="caution">
    <text evidence="1">The sequence shown here is derived from an EMBL/GenBank/DDBJ whole genome shotgun (WGS) entry which is preliminary data.</text>
</comment>
<dbReference type="Gene3D" id="2.60.40.4070">
    <property type="match status" value="1"/>
</dbReference>
<reference evidence="1 2" key="1">
    <citation type="journal article" date="2016" name="Nat. Commun.">
        <title>Thousands of microbial genomes shed light on interconnected biogeochemical processes in an aquifer system.</title>
        <authorList>
            <person name="Anantharaman K."/>
            <person name="Brown C.T."/>
            <person name="Hug L.A."/>
            <person name="Sharon I."/>
            <person name="Castelle C.J."/>
            <person name="Probst A.J."/>
            <person name="Thomas B.C."/>
            <person name="Singh A."/>
            <person name="Wilkins M.J."/>
            <person name="Karaoz U."/>
            <person name="Brodie E.L."/>
            <person name="Williams K.H."/>
            <person name="Hubbard S.S."/>
            <person name="Banfield J.F."/>
        </authorList>
    </citation>
    <scope>NUCLEOTIDE SEQUENCE [LARGE SCALE GENOMIC DNA]</scope>
</reference>
<organism evidence="1 2">
    <name type="scientific">candidate division WOR-1 bacterium RIFOXYB2_FULL_36_35</name>
    <dbReference type="NCBI Taxonomy" id="1802578"/>
    <lineage>
        <taxon>Bacteria</taxon>
        <taxon>Bacillati</taxon>
        <taxon>Saganbacteria</taxon>
    </lineage>
</organism>
<proteinExistence type="predicted"/>